<proteinExistence type="predicted"/>
<dbReference type="AlphaFoldDB" id="A0A5B7DQ70"/>
<organism evidence="1 2">
    <name type="scientific">Portunus trituberculatus</name>
    <name type="common">Swimming crab</name>
    <name type="synonym">Neptunus trituberculatus</name>
    <dbReference type="NCBI Taxonomy" id="210409"/>
    <lineage>
        <taxon>Eukaryota</taxon>
        <taxon>Metazoa</taxon>
        <taxon>Ecdysozoa</taxon>
        <taxon>Arthropoda</taxon>
        <taxon>Crustacea</taxon>
        <taxon>Multicrustacea</taxon>
        <taxon>Malacostraca</taxon>
        <taxon>Eumalacostraca</taxon>
        <taxon>Eucarida</taxon>
        <taxon>Decapoda</taxon>
        <taxon>Pleocyemata</taxon>
        <taxon>Brachyura</taxon>
        <taxon>Eubrachyura</taxon>
        <taxon>Portunoidea</taxon>
        <taxon>Portunidae</taxon>
        <taxon>Portuninae</taxon>
        <taxon>Portunus</taxon>
    </lineage>
</organism>
<evidence type="ECO:0000313" key="1">
    <source>
        <dbReference type="EMBL" id="MPC23791.1"/>
    </source>
</evidence>
<gene>
    <name evidence="1" type="ORF">E2C01_016856</name>
</gene>
<dbReference type="EMBL" id="VSRR010001253">
    <property type="protein sequence ID" value="MPC23791.1"/>
    <property type="molecule type" value="Genomic_DNA"/>
</dbReference>
<dbReference type="Proteomes" id="UP000324222">
    <property type="component" value="Unassembled WGS sequence"/>
</dbReference>
<name>A0A5B7DQ70_PORTR</name>
<keyword evidence="2" id="KW-1185">Reference proteome</keyword>
<reference evidence="1 2" key="1">
    <citation type="submission" date="2019-05" db="EMBL/GenBank/DDBJ databases">
        <title>Another draft genome of Portunus trituberculatus and its Hox gene families provides insights of decapod evolution.</title>
        <authorList>
            <person name="Jeong J.-H."/>
            <person name="Song I."/>
            <person name="Kim S."/>
            <person name="Choi T."/>
            <person name="Kim D."/>
            <person name="Ryu S."/>
            <person name="Kim W."/>
        </authorList>
    </citation>
    <scope>NUCLEOTIDE SEQUENCE [LARGE SCALE GENOMIC DNA]</scope>
    <source>
        <tissue evidence="1">Muscle</tissue>
    </source>
</reference>
<accession>A0A5B7DQ70</accession>
<sequence length="301" mass="33313">MSPCSTDLECICEVELRVVVVKHSPDVEPPGGGKRPLSTTTTLCPCRHTRHPHHPPPPVAPTGHYCQRASVTTYTVNYPAQLWEIPFAVCIVPIPDQSTRGTSSALLSTHSGQEHHSPSLLRVSLTPTEHHSALNTVTWSTGSTVSGYTTCPAKASGQRAKGRYSSPPHTSPLLLVPPHPPLAIPSHVSSLLPSPNPCLYKPLQNECIWWRFNYRRTRLYAATTKHSTSRGGTQISSKASALRMSCMTVRKGLDLLFETEKSTIQIRKKSMMFMSMMMARPAIYQFINKMSKHYNGFSSRL</sequence>
<protein>
    <submittedName>
        <fullName evidence="1">Uncharacterized protein</fullName>
    </submittedName>
</protein>
<evidence type="ECO:0000313" key="2">
    <source>
        <dbReference type="Proteomes" id="UP000324222"/>
    </source>
</evidence>
<comment type="caution">
    <text evidence="1">The sequence shown here is derived from an EMBL/GenBank/DDBJ whole genome shotgun (WGS) entry which is preliminary data.</text>
</comment>